<dbReference type="Proteomes" id="UP000631114">
    <property type="component" value="Unassembled WGS sequence"/>
</dbReference>
<accession>A0A835HPT1</accession>
<dbReference type="Pfam" id="PF13456">
    <property type="entry name" value="RVT_3"/>
    <property type="match status" value="1"/>
</dbReference>
<sequence>MVVVNIGRFKCIISDDVFLFCRATISDALEIVDTLKLFSSITGQTINYDKSGVLFSKHLPYKFKKIIRKILKIKGIGIKDSYLGAPLFLGQPKTQLFDHLINRLTSRVNGWKNKLLSQAGRTVLIKSVTSAIPVYQMSCFKLPKKITNNMNEIQRDFWWGKKDNGKKILYLKSWDSICLPKRMGGLGIRDFSTANEACLGKLAWRLLSNPPELWGQVLKNKYFPHSKGSQPPLLKKGSSWLWKSCHASISSIMNNVIWDIGDGSNINIWTEPWVPKDGGVVHIFGPRPRMAPESVSELFLPNTKSWNIHLLETLFPAFIVQYIMNVYVKDDATNASLFWGGTKNGSFSIKSFYEHLNHAKLSKPIVDMPSFFLQIWKSNGNPRTELFAWKSIHDIVPTRERLNQIIFPIKDQRCVFCRTTVETLHHLLMDCLFTRAVWFATRWRFRLDSYKRLAVKDFVGLWFKPPPGWLCGGRGVEINMPRIPSWTIWKERCAHIFTGKTISLPIDIAKTTNHLTSQHLGKHHKKLTQPAQPSTHLPITKTWLAPPSSFVKINMDIAFYSEIKPVGIGYVMRDDNGIFLAAGTSRASGRNAEEGESRGLKCAIQWAYILGYNKIIIETDCKTVADFWNHQATNIGRIAANIIIDAQYYISSFDSLSVTHVDRSCNKVAHLLATSAHHLRDCFWEMEAPTWLLGLLQEELITCNIQVPDAL</sequence>
<comment type="caution">
    <text evidence="3">The sequence shown here is derived from an EMBL/GenBank/DDBJ whole genome shotgun (WGS) entry which is preliminary data.</text>
</comment>
<feature type="domain" description="RNase H type-1" evidence="1">
    <location>
        <begin position="556"/>
        <end position="676"/>
    </location>
</feature>
<evidence type="ECO:0000313" key="3">
    <source>
        <dbReference type="EMBL" id="KAF9602359.1"/>
    </source>
</evidence>
<dbReference type="EMBL" id="JADFTS010000006">
    <property type="protein sequence ID" value="KAF9602359.1"/>
    <property type="molecule type" value="Genomic_DNA"/>
</dbReference>
<dbReference type="InterPro" id="IPR036397">
    <property type="entry name" value="RNaseH_sf"/>
</dbReference>
<evidence type="ECO:0000259" key="1">
    <source>
        <dbReference type="Pfam" id="PF13456"/>
    </source>
</evidence>
<keyword evidence="4" id="KW-1185">Reference proteome</keyword>
<dbReference type="PANTHER" id="PTHR33116:SF86">
    <property type="entry name" value="REVERSE TRANSCRIPTASE DOMAIN-CONTAINING PROTEIN"/>
    <property type="match status" value="1"/>
</dbReference>
<dbReference type="AlphaFoldDB" id="A0A835HPT1"/>
<dbReference type="GO" id="GO:0004523">
    <property type="term" value="F:RNA-DNA hybrid ribonuclease activity"/>
    <property type="evidence" value="ECO:0007669"/>
    <property type="project" value="InterPro"/>
</dbReference>
<dbReference type="OrthoDB" id="1422831at2759"/>
<evidence type="ECO:0000259" key="2">
    <source>
        <dbReference type="Pfam" id="PF13966"/>
    </source>
</evidence>
<evidence type="ECO:0000313" key="4">
    <source>
        <dbReference type="Proteomes" id="UP000631114"/>
    </source>
</evidence>
<dbReference type="CDD" id="cd06222">
    <property type="entry name" value="RNase_H_like"/>
    <property type="match status" value="1"/>
</dbReference>
<dbReference type="InterPro" id="IPR012337">
    <property type="entry name" value="RNaseH-like_sf"/>
</dbReference>
<protein>
    <submittedName>
        <fullName evidence="3">Uncharacterized protein</fullName>
    </submittedName>
</protein>
<dbReference type="GO" id="GO:0003676">
    <property type="term" value="F:nucleic acid binding"/>
    <property type="evidence" value="ECO:0007669"/>
    <property type="project" value="InterPro"/>
</dbReference>
<organism evidence="3 4">
    <name type="scientific">Coptis chinensis</name>
    <dbReference type="NCBI Taxonomy" id="261450"/>
    <lineage>
        <taxon>Eukaryota</taxon>
        <taxon>Viridiplantae</taxon>
        <taxon>Streptophyta</taxon>
        <taxon>Embryophyta</taxon>
        <taxon>Tracheophyta</taxon>
        <taxon>Spermatophyta</taxon>
        <taxon>Magnoliopsida</taxon>
        <taxon>Ranunculales</taxon>
        <taxon>Ranunculaceae</taxon>
        <taxon>Coptidoideae</taxon>
        <taxon>Coptis</taxon>
    </lineage>
</organism>
<dbReference type="PANTHER" id="PTHR33116">
    <property type="entry name" value="REVERSE TRANSCRIPTASE ZINC-BINDING DOMAIN-CONTAINING PROTEIN-RELATED-RELATED"/>
    <property type="match status" value="1"/>
</dbReference>
<dbReference type="SUPFAM" id="SSF53098">
    <property type="entry name" value="Ribonuclease H-like"/>
    <property type="match status" value="1"/>
</dbReference>
<proteinExistence type="predicted"/>
<dbReference type="InterPro" id="IPR002156">
    <property type="entry name" value="RNaseH_domain"/>
</dbReference>
<dbReference type="Gene3D" id="3.30.420.10">
    <property type="entry name" value="Ribonuclease H-like superfamily/Ribonuclease H"/>
    <property type="match status" value="1"/>
</dbReference>
<name>A0A835HPT1_9MAGN</name>
<gene>
    <name evidence="3" type="ORF">IFM89_027033</name>
</gene>
<dbReference type="Pfam" id="PF13966">
    <property type="entry name" value="zf-RVT"/>
    <property type="match status" value="1"/>
</dbReference>
<dbReference type="InterPro" id="IPR044730">
    <property type="entry name" value="RNase_H-like_dom_plant"/>
</dbReference>
<dbReference type="InterPro" id="IPR026960">
    <property type="entry name" value="RVT-Znf"/>
</dbReference>
<feature type="domain" description="Reverse transcriptase zinc-binding" evidence="2">
    <location>
        <begin position="347"/>
        <end position="438"/>
    </location>
</feature>
<reference evidence="3 4" key="1">
    <citation type="submission" date="2020-10" db="EMBL/GenBank/DDBJ databases">
        <title>The Coptis chinensis genome and diversification of protoberbering-type alkaloids.</title>
        <authorList>
            <person name="Wang B."/>
            <person name="Shu S."/>
            <person name="Song C."/>
            <person name="Liu Y."/>
        </authorList>
    </citation>
    <scope>NUCLEOTIDE SEQUENCE [LARGE SCALE GENOMIC DNA]</scope>
    <source>
        <strain evidence="3">HL-2020</strain>
        <tissue evidence="3">Leaf</tissue>
    </source>
</reference>